<dbReference type="Proteomes" id="UP000780875">
    <property type="component" value="Unassembled WGS sequence"/>
</dbReference>
<proteinExistence type="predicted"/>
<gene>
    <name evidence="3" type="ORF">K8U61_05285</name>
</gene>
<dbReference type="InterPro" id="IPR005519">
    <property type="entry name" value="Acid_phosphat_B-like"/>
</dbReference>
<evidence type="ECO:0000313" key="4">
    <source>
        <dbReference type="Proteomes" id="UP000780875"/>
    </source>
</evidence>
<evidence type="ECO:0008006" key="5">
    <source>
        <dbReference type="Google" id="ProtNLM"/>
    </source>
</evidence>
<dbReference type="EMBL" id="JAIQZJ010000002">
    <property type="protein sequence ID" value="MBZ5737567.1"/>
    <property type="molecule type" value="Genomic_DNA"/>
</dbReference>
<keyword evidence="1 2" id="KW-0732">Signal</keyword>
<feature type="signal peptide" evidence="2">
    <location>
        <begin position="1"/>
        <end position="19"/>
    </location>
</feature>
<dbReference type="InterPro" id="IPR036412">
    <property type="entry name" value="HAD-like_sf"/>
</dbReference>
<dbReference type="Pfam" id="PF03767">
    <property type="entry name" value="Acid_phosphat_B"/>
    <property type="match status" value="2"/>
</dbReference>
<evidence type="ECO:0000256" key="2">
    <source>
        <dbReference type="SAM" id="SignalP"/>
    </source>
</evidence>
<evidence type="ECO:0000256" key="1">
    <source>
        <dbReference type="ARBA" id="ARBA00022729"/>
    </source>
</evidence>
<dbReference type="PANTHER" id="PTHR31284">
    <property type="entry name" value="ACID PHOSPHATASE-LIKE PROTEIN"/>
    <property type="match status" value="1"/>
</dbReference>
<organism evidence="3 4">
    <name type="scientific">Nocardioides mangrovi</name>
    <dbReference type="NCBI Taxonomy" id="2874580"/>
    <lineage>
        <taxon>Bacteria</taxon>
        <taxon>Bacillati</taxon>
        <taxon>Actinomycetota</taxon>
        <taxon>Actinomycetes</taxon>
        <taxon>Propionibacteriales</taxon>
        <taxon>Nocardioidaceae</taxon>
        <taxon>Nocardioides</taxon>
    </lineage>
</organism>
<accession>A0ABS7U9R0</accession>
<dbReference type="PANTHER" id="PTHR31284:SF10">
    <property type="entry name" value="ACID PHOSPHATASE-LIKE PROTEIN"/>
    <property type="match status" value="1"/>
</dbReference>
<dbReference type="RefSeq" id="WP_224121944.1">
    <property type="nucleotide sequence ID" value="NZ_JAIQZJ010000002.1"/>
</dbReference>
<dbReference type="SUPFAM" id="SSF56784">
    <property type="entry name" value="HAD-like"/>
    <property type="match status" value="2"/>
</dbReference>
<name>A0ABS7U9R0_9ACTN</name>
<reference evidence="3 4" key="1">
    <citation type="submission" date="2021-09" db="EMBL/GenBank/DDBJ databases">
        <title>Whole genome sequence of Nocardioides sp. GBK3QG-3.</title>
        <authorList>
            <person name="Tuo L."/>
        </authorList>
    </citation>
    <scope>NUCLEOTIDE SEQUENCE [LARGE SCALE GENOMIC DNA]</scope>
    <source>
        <strain evidence="3 4">GBK3QG-3</strain>
    </source>
</reference>
<feature type="chain" id="PRO_5045052201" description="Acid phosphatase" evidence="2">
    <location>
        <begin position="20"/>
        <end position="543"/>
    </location>
</feature>
<keyword evidence="4" id="KW-1185">Reference proteome</keyword>
<sequence>MLAAATAAGLFLTPTAATARTVDDSTLTPHTHFTVLPLNPDRSVPAPPANGENIPNIDSVKSTIRAYYNATGGVASQTSSPYITQLQGIEQAILTQAPDPAPAGTAVVFDVDATLLADYDFEEAVHFNYDATVSAEWVADHRYPAVPGMADLVSTLAARGYDVYGVTGRPGDQQADTIANLTEQGFVDGDGNALFDADNLYTTGSYTPAAKPDYVDCAADGTDASCSTVEKKAFTRQHIQDSSGDTIVLNVGDQYSDLQGGYSLNSVKLPNPTYYLPSPDIAGAPSSDSSLALPTEFEMAADGSSGQTTPGDEIPNMDNVKAEIRAYYGATNGIASKTDSPYISQMASIADAWRTKLTKACTKGVKKKTHPAVVFDADDTTLMTYDMEDGAMKFNFDPTLQNTWVQEGRFPATPSMPSVVKAAKKAGCKIVGLTGRNNAQRVATLDNLARYYHDSDGNPYFKSAFYFTKWNTSSDNPPAYVDCGLDGNSASCSTIDYKASTRKYIEDSLGLHIVANFGDQFSDLIGGYSDKVKKLPNPTYYLP</sequence>
<dbReference type="InterPro" id="IPR023214">
    <property type="entry name" value="HAD_sf"/>
</dbReference>
<dbReference type="Gene3D" id="3.40.50.1000">
    <property type="entry name" value="HAD superfamily/HAD-like"/>
    <property type="match status" value="2"/>
</dbReference>
<evidence type="ECO:0000313" key="3">
    <source>
        <dbReference type="EMBL" id="MBZ5737567.1"/>
    </source>
</evidence>
<protein>
    <recommendedName>
        <fullName evidence="5">Acid phosphatase</fullName>
    </recommendedName>
</protein>
<comment type="caution">
    <text evidence="3">The sequence shown here is derived from an EMBL/GenBank/DDBJ whole genome shotgun (WGS) entry which is preliminary data.</text>
</comment>